<proteinExistence type="predicted"/>
<protein>
    <submittedName>
        <fullName evidence="1">Uncharacterized protein</fullName>
    </submittedName>
</protein>
<evidence type="ECO:0000313" key="1">
    <source>
        <dbReference type="EMBL" id="EQL02495.1"/>
    </source>
</evidence>
<dbReference type="HOGENOM" id="CLU_024804_0_0_1"/>
<dbReference type="InterPro" id="IPR009003">
    <property type="entry name" value="Peptidase_S1_PA"/>
</dbReference>
<dbReference type="SUPFAM" id="SSF50494">
    <property type="entry name" value="Trypsin-like serine proteases"/>
    <property type="match status" value="1"/>
</dbReference>
<evidence type="ECO:0000313" key="2">
    <source>
        <dbReference type="Proteomes" id="UP000019374"/>
    </source>
</evidence>
<dbReference type="Proteomes" id="UP000019374">
    <property type="component" value="Unassembled WGS sequence"/>
</dbReference>
<organism evidence="1 2">
    <name type="scientific">Ophiocordyceps sinensis (strain Co18 / CGMCC 3.14243)</name>
    <name type="common">Yarsagumba caterpillar fungus</name>
    <name type="synonym">Hirsutella sinensis</name>
    <dbReference type="NCBI Taxonomy" id="911162"/>
    <lineage>
        <taxon>Eukaryota</taxon>
        <taxon>Fungi</taxon>
        <taxon>Dikarya</taxon>
        <taxon>Ascomycota</taxon>
        <taxon>Pezizomycotina</taxon>
        <taxon>Sordariomycetes</taxon>
        <taxon>Hypocreomycetidae</taxon>
        <taxon>Hypocreales</taxon>
        <taxon>Ophiocordycipitaceae</taxon>
        <taxon>Ophiocordyceps</taxon>
    </lineage>
</organism>
<dbReference type="AlphaFoldDB" id="T5AAJ7"/>
<dbReference type="eggNOG" id="ENOG502QR0D">
    <property type="taxonomic scope" value="Eukaryota"/>
</dbReference>
<dbReference type="OrthoDB" id="5424209at2759"/>
<accession>T5AAJ7</accession>
<dbReference type="EMBL" id="KE652303">
    <property type="protein sequence ID" value="EQL02495.1"/>
    <property type="molecule type" value="Genomic_DNA"/>
</dbReference>
<sequence length="526" mass="58866">MDAVLEPTPKERAFYYAGLPSSPKLVARSSSEPSYLRLDEWGNPICKKLHIVGDHPIIAKWNDDAPTSPRAQVVDLLSACNVDWHAIDVLRIGDLDARIASVMLFISVEPDSLSWQTGRAVAMQCRLILLHHDLPDVHCEIKESRLVPLTSPKVLQLPGHDMAMRYADRRRMLCDLVGNIISAEDTPTKQGTSCIYLREAGTNAVYALTCRHVCFGPEEEEQLIPGTALSQSSAALKKCIMQPGGGTFDKVLRDLDEFEQHHARKLEEFEQRAGIEDEDRRMRKVQFQQYSLASIQPILADFQARRQPGTRVIGQVAYVREFGIRLHGELSDWCLVRLDQSRYERPLSKLENRVFIGNIFDRVKSSALIERLPDADGTFRLQDILPTTSITHPNGAAFSCLPSLPSLLVGKCGRTTDLTFGVYNQVKSVVRRVYSSDPQPVTAVEWCVIADPSDVQFRHFFSAEGDSGACVWDMDGRIVGMITSGITGDDFGDNCNIKRAIDVTYTTPMEWILEDFRACGLDLDIV</sequence>
<name>T5AAJ7_OPHSC</name>
<reference evidence="1 2" key="1">
    <citation type="journal article" date="2013" name="Chin. Sci. Bull.">
        <title>Genome survey uncovers the secrets of sex and lifestyle in caterpillar fungus.</title>
        <authorList>
            <person name="Hu X."/>
            <person name="Zhang Y."/>
            <person name="Xiao G."/>
            <person name="Zheng P."/>
            <person name="Xia Y."/>
            <person name="Zhang X."/>
            <person name="St Leger R.J."/>
            <person name="Liu X."/>
            <person name="Wang C."/>
        </authorList>
    </citation>
    <scope>NUCLEOTIDE SEQUENCE [LARGE SCALE GENOMIC DNA]</scope>
    <source>
        <strain evidence="2">Co18 / CGMCC 3.14243</strain>
        <tissue evidence="1">Fruit-body</tissue>
    </source>
</reference>
<gene>
    <name evidence="1" type="ORF">OCS_01790</name>
</gene>